<keyword evidence="2" id="KW-1185">Reference proteome</keyword>
<dbReference type="AlphaFoldDB" id="A0A2T4JLJ7"/>
<proteinExistence type="predicted"/>
<reference evidence="1 2" key="1">
    <citation type="submission" date="2018-03" db="EMBL/GenBank/DDBJ databases">
        <title>Rhodobacter veldkampii.</title>
        <authorList>
            <person name="Meyer T.E."/>
            <person name="Miller S."/>
            <person name="Lodha T."/>
            <person name="Gandham S."/>
            <person name="Chintalapati S."/>
            <person name="Chintalapati V.R."/>
        </authorList>
    </citation>
    <scope>NUCLEOTIDE SEQUENCE [LARGE SCALE GENOMIC DNA]</scope>
    <source>
        <strain evidence="1 2">DSM 11550</strain>
    </source>
</reference>
<accession>A0A2T4JLJ7</accession>
<evidence type="ECO:0000313" key="1">
    <source>
        <dbReference type="EMBL" id="PTE18742.1"/>
    </source>
</evidence>
<evidence type="ECO:0000313" key="2">
    <source>
        <dbReference type="Proteomes" id="UP000241899"/>
    </source>
</evidence>
<dbReference type="RefSeq" id="WP_107323762.1">
    <property type="nucleotide sequence ID" value="NZ_NHSP01000062.1"/>
</dbReference>
<dbReference type="Proteomes" id="UP000241899">
    <property type="component" value="Unassembled WGS sequence"/>
</dbReference>
<gene>
    <name evidence="1" type="ORF">C5F46_02355</name>
</gene>
<sequence>MNVPQNFGRLVRMAHLRLDLALQALAQAKAQQERIAADLCRHSGDVAAVRASVPDDPSVARTAARFDVWANQQRDRMLGGLALAEAETLRCRAVAAAALGRSDVLQQLAQIKAREAQAQKARRQIAEEAPDQGLS</sequence>
<comment type="caution">
    <text evidence="1">The sequence shown here is derived from an EMBL/GenBank/DDBJ whole genome shotgun (WGS) entry which is preliminary data.</text>
</comment>
<name>A0A2T4JLJ7_9RHOB</name>
<protein>
    <recommendedName>
        <fullName evidence="3">Flagellar FliJ protein</fullName>
    </recommendedName>
</protein>
<organism evidence="1 2">
    <name type="scientific">Phaeovulum veldkampii DSM 11550</name>
    <dbReference type="NCBI Taxonomy" id="1185920"/>
    <lineage>
        <taxon>Bacteria</taxon>
        <taxon>Pseudomonadati</taxon>
        <taxon>Pseudomonadota</taxon>
        <taxon>Alphaproteobacteria</taxon>
        <taxon>Rhodobacterales</taxon>
        <taxon>Paracoccaceae</taxon>
        <taxon>Phaeovulum</taxon>
    </lineage>
</organism>
<dbReference type="EMBL" id="PZKF01000004">
    <property type="protein sequence ID" value="PTE18742.1"/>
    <property type="molecule type" value="Genomic_DNA"/>
</dbReference>
<evidence type="ECO:0008006" key="3">
    <source>
        <dbReference type="Google" id="ProtNLM"/>
    </source>
</evidence>